<sequence length="87" mass="8894">MTTTNSQVTSSEPGACSGGPALSVAAEAPIARMIQCTRCDARSPLAPPLDAFARWALHHAVATGHRDFRQADAEPSTASLAAASAMS</sequence>
<evidence type="ECO:0000256" key="1">
    <source>
        <dbReference type="SAM" id="MobiDB-lite"/>
    </source>
</evidence>
<protein>
    <recommendedName>
        <fullName evidence="2">DUF7848 domain-containing protein</fullName>
    </recommendedName>
</protein>
<feature type="domain" description="DUF7848" evidence="2">
    <location>
        <begin position="28"/>
        <end position="75"/>
    </location>
</feature>
<dbReference type="InterPro" id="IPR057170">
    <property type="entry name" value="DUF7848"/>
</dbReference>
<reference evidence="3 4" key="1">
    <citation type="submission" date="2022-10" db="EMBL/GenBank/DDBJ databases">
        <title>Draft genome sequence of Streptomyces sp. YSPA8.</title>
        <authorList>
            <person name="Moriuchi R."/>
            <person name="Dohra H."/>
            <person name="Yamamura H."/>
            <person name="Kodani S."/>
        </authorList>
    </citation>
    <scope>NUCLEOTIDE SEQUENCE [LARGE SCALE GENOMIC DNA]</scope>
    <source>
        <strain evidence="3 4">YSPA8</strain>
    </source>
</reference>
<evidence type="ECO:0000259" key="2">
    <source>
        <dbReference type="Pfam" id="PF25232"/>
    </source>
</evidence>
<accession>A0ABQ5P834</accession>
<name>A0ABQ5P834_9ACTN</name>
<feature type="compositionally biased region" description="Polar residues" evidence="1">
    <location>
        <begin position="1"/>
        <end position="12"/>
    </location>
</feature>
<feature type="region of interest" description="Disordered" evidence="1">
    <location>
        <begin position="1"/>
        <end position="20"/>
    </location>
</feature>
<proteinExistence type="predicted"/>
<feature type="compositionally biased region" description="Low complexity" evidence="1">
    <location>
        <begin position="73"/>
        <end position="87"/>
    </location>
</feature>
<gene>
    <name evidence="3" type="ORF">SYYSPA8_30675</name>
</gene>
<dbReference type="EMBL" id="BSBI01000016">
    <property type="protein sequence ID" value="GLF98754.1"/>
    <property type="molecule type" value="Genomic_DNA"/>
</dbReference>
<dbReference type="Proteomes" id="UP001291653">
    <property type="component" value="Unassembled WGS sequence"/>
</dbReference>
<keyword evidence="4" id="KW-1185">Reference proteome</keyword>
<feature type="region of interest" description="Disordered" evidence="1">
    <location>
        <begin position="68"/>
        <end position="87"/>
    </location>
</feature>
<dbReference type="RefSeq" id="WP_323450727.1">
    <property type="nucleotide sequence ID" value="NZ_BSBI01000016.1"/>
</dbReference>
<evidence type="ECO:0000313" key="3">
    <source>
        <dbReference type="EMBL" id="GLF98754.1"/>
    </source>
</evidence>
<evidence type="ECO:0000313" key="4">
    <source>
        <dbReference type="Proteomes" id="UP001291653"/>
    </source>
</evidence>
<organism evidence="3 4">
    <name type="scientific">Streptomyces yaizuensis</name>
    <dbReference type="NCBI Taxonomy" id="2989713"/>
    <lineage>
        <taxon>Bacteria</taxon>
        <taxon>Bacillati</taxon>
        <taxon>Actinomycetota</taxon>
        <taxon>Actinomycetes</taxon>
        <taxon>Kitasatosporales</taxon>
        <taxon>Streptomycetaceae</taxon>
        <taxon>Streptomyces</taxon>
    </lineage>
</organism>
<dbReference type="Pfam" id="PF25232">
    <property type="entry name" value="DUF7848"/>
    <property type="match status" value="1"/>
</dbReference>
<comment type="caution">
    <text evidence="3">The sequence shown here is derived from an EMBL/GenBank/DDBJ whole genome shotgun (WGS) entry which is preliminary data.</text>
</comment>